<proteinExistence type="predicted"/>
<dbReference type="RefSeq" id="WP_188885740.1">
    <property type="nucleotide sequence ID" value="NZ_BLYJ01000017.1"/>
</dbReference>
<dbReference type="Pfam" id="PF21825">
    <property type="entry name" value="crAss001_48"/>
    <property type="match status" value="1"/>
</dbReference>
<reference evidence="1 2" key="1">
    <citation type="submission" date="2020-06" db="EMBL/GenBank/DDBJ databases">
        <title>Characterization of fructooligosaccharide metabolism and fructooligosaccharide-degrading enzymes in human commensal butyrate producers.</title>
        <authorList>
            <person name="Tanno H."/>
            <person name="Fujii T."/>
            <person name="Hirano K."/>
            <person name="Maeno S."/>
            <person name="Tonozuka T."/>
            <person name="Sakamoto M."/>
            <person name="Ohkuma M."/>
            <person name="Tochio T."/>
            <person name="Endo A."/>
        </authorList>
    </citation>
    <scope>NUCLEOTIDE SEQUENCE [LARGE SCALE GENOMIC DNA]</scope>
    <source>
        <strain evidence="1 2">JCM 31056</strain>
    </source>
</reference>
<organism evidence="1 2">
    <name type="scientific">Butyricicoccus faecihominis</name>
    <dbReference type="NCBI Taxonomy" id="1712515"/>
    <lineage>
        <taxon>Bacteria</taxon>
        <taxon>Bacillati</taxon>
        <taxon>Bacillota</taxon>
        <taxon>Clostridia</taxon>
        <taxon>Eubacteriales</taxon>
        <taxon>Butyricicoccaceae</taxon>
        <taxon>Butyricicoccus</taxon>
    </lineage>
</organism>
<gene>
    <name evidence="1" type="ORF">BUFA31_15010</name>
</gene>
<evidence type="ECO:0000313" key="2">
    <source>
        <dbReference type="Proteomes" id="UP000620147"/>
    </source>
</evidence>
<protein>
    <recommendedName>
        <fullName evidence="3">Transcriptional regulator</fullName>
    </recommendedName>
</protein>
<dbReference type="Proteomes" id="UP000620147">
    <property type="component" value="Unassembled WGS sequence"/>
</dbReference>
<name>A0ABQ1E037_9FIRM</name>
<evidence type="ECO:0008006" key="3">
    <source>
        <dbReference type="Google" id="ProtNLM"/>
    </source>
</evidence>
<accession>A0ABQ1E037</accession>
<dbReference type="EMBL" id="BLYJ01000017">
    <property type="protein sequence ID" value="GFO88337.1"/>
    <property type="molecule type" value="Genomic_DNA"/>
</dbReference>
<dbReference type="InterPro" id="IPR054052">
    <property type="entry name" value="Y16Q-like"/>
</dbReference>
<comment type="caution">
    <text evidence="1">The sequence shown here is derived from an EMBL/GenBank/DDBJ whole genome shotgun (WGS) entry which is preliminary data.</text>
</comment>
<sequence>MKTFEDLTLKDVAPLTESTDYKDRFLGEFLETNIRYNKLRKMLVKAEAHNLDFTPDCPLDLLIEQQFHMGNYLHAMEVRAEYEGIDLGFCIKSLLRDLERAEGGCCVETEVPTR</sequence>
<evidence type="ECO:0000313" key="1">
    <source>
        <dbReference type="EMBL" id="GFO88337.1"/>
    </source>
</evidence>
<keyword evidence="2" id="KW-1185">Reference proteome</keyword>